<name>A0A6J5S1U7_9CAUD</name>
<evidence type="ECO:0000313" key="2">
    <source>
        <dbReference type="EMBL" id="CAB4184342.1"/>
    </source>
</evidence>
<accession>A0A6J5S1U7</accession>
<evidence type="ECO:0000313" key="3">
    <source>
        <dbReference type="EMBL" id="CAB4200422.1"/>
    </source>
</evidence>
<dbReference type="EMBL" id="LR797404">
    <property type="protein sequence ID" value="CAB4214251.1"/>
    <property type="molecule type" value="Genomic_DNA"/>
</dbReference>
<protein>
    <submittedName>
        <fullName evidence="3">Uncharacterized protein</fullName>
    </submittedName>
</protein>
<proteinExistence type="predicted"/>
<dbReference type="EMBL" id="LR796876">
    <property type="protein sequence ID" value="CAB4172104.1"/>
    <property type="molecule type" value="Genomic_DNA"/>
</dbReference>
<evidence type="ECO:0000313" key="1">
    <source>
        <dbReference type="EMBL" id="CAB4172104.1"/>
    </source>
</evidence>
<gene>
    <name evidence="2" type="ORF">UFOVP1097_51</name>
    <name evidence="3" type="ORF">UFOVP1349_45</name>
    <name evidence="4" type="ORF">UFOVP1456_25</name>
    <name evidence="1" type="ORF">UFOVP925_55</name>
</gene>
<dbReference type="EMBL" id="LR797291">
    <property type="protein sequence ID" value="CAB4200422.1"/>
    <property type="molecule type" value="Genomic_DNA"/>
</dbReference>
<sequence>MALRFAPTRGAGAITLNALIRGPQGAAATIAVGSTTTGAAASSADVSNSGSTVAATFNFTIPRGADSGMRYAFESSTTMAAPASGGARLNNATLASVTAIAVNATNSDGVDISDFIATWDDSTNTTKGTLVVRKEGSGAVLGVFTLGTVTDNTTWLQIAVTYVSGSGSLSATNPVYLTANLTGNKGTDGNVSGPGVSVDSEIALWNGTSGTTLKRASTTGILKGTAGVISAATLGTDYGDFSSNTATSVDGEMLLFSGTAGKTGKRSTLTGGLLKSTSGVPAIATADMDYTAPTTFNAQVSRQFFIASMFIG</sequence>
<evidence type="ECO:0000313" key="4">
    <source>
        <dbReference type="EMBL" id="CAB4214251.1"/>
    </source>
</evidence>
<organism evidence="3">
    <name type="scientific">uncultured Caudovirales phage</name>
    <dbReference type="NCBI Taxonomy" id="2100421"/>
    <lineage>
        <taxon>Viruses</taxon>
        <taxon>Duplodnaviria</taxon>
        <taxon>Heunggongvirae</taxon>
        <taxon>Uroviricota</taxon>
        <taxon>Caudoviricetes</taxon>
        <taxon>Peduoviridae</taxon>
        <taxon>Maltschvirus</taxon>
        <taxon>Maltschvirus maltsch</taxon>
    </lineage>
</organism>
<dbReference type="EMBL" id="LR797048">
    <property type="protein sequence ID" value="CAB4184342.1"/>
    <property type="molecule type" value="Genomic_DNA"/>
</dbReference>
<reference evidence="3" key="1">
    <citation type="submission" date="2020-05" db="EMBL/GenBank/DDBJ databases">
        <authorList>
            <person name="Chiriac C."/>
            <person name="Salcher M."/>
            <person name="Ghai R."/>
            <person name="Kavagutti S V."/>
        </authorList>
    </citation>
    <scope>NUCLEOTIDE SEQUENCE</scope>
</reference>